<dbReference type="EMBL" id="JACAZE010000017">
    <property type="protein sequence ID" value="KAF7296249.1"/>
    <property type="molecule type" value="Genomic_DNA"/>
</dbReference>
<evidence type="ECO:0000256" key="2">
    <source>
        <dbReference type="SAM" id="MobiDB-lite"/>
    </source>
</evidence>
<feature type="compositionally biased region" description="Low complexity" evidence="2">
    <location>
        <begin position="64"/>
        <end position="107"/>
    </location>
</feature>
<gene>
    <name evidence="3" type="ORF">HMN09_01094100</name>
</gene>
<reference evidence="3" key="1">
    <citation type="submission" date="2020-05" db="EMBL/GenBank/DDBJ databases">
        <title>Mycena genomes resolve the evolution of fungal bioluminescence.</title>
        <authorList>
            <person name="Tsai I.J."/>
        </authorList>
    </citation>
    <scope>NUCLEOTIDE SEQUENCE</scope>
    <source>
        <strain evidence="3">110903Hualien_Pintung</strain>
    </source>
</reference>
<feature type="region of interest" description="Disordered" evidence="2">
    <location>
        <begin position="63"/>
        <end position="110"/>
    </location>
</feature>
<keyword evidence="1" id="KW-0175">Coiled coil</keyword>
<keyword evidence="4" id="KW-1185">Reference proteome</keyword>
<accession>A0A8H6VW67</accession>
<name>A0A8H6VW67_MYCCL</name>
<dbReference type="OrthoDB" id="10634091at2759"/>
<dbReference type="AlphaFoldDB" id="A0A8H6VW67"/>
<protein>
    <submittedName>
        <fullName evidence="3">Uncharacterized protein</fullName>
    </submittedName>
</protein>
<evidence type="ECO:0000313" key="3">
    <source>
        <dbReference type="EMBL" id="KAF7296249.1"/>
    </source>
</evidence>
<dbReference type="Proteomes" id="UP000613580">
    <property type="component" value="Unassembled WGS sequence"/>
</dbReference>
<proteinExistence type="predicted"/>
<evidence type="ECO:0000313" key="4">
    <source>
        <dbReference type="Proteomes" id="UP000613580"/>
    </source>
</evidence>
<sequence length="226" mass="23898">MNPSVTSPAVASPLLSDTELKRALEQAQQERDAWRSRAESAEREVLGLKIRLSVAQTWLPGFQSSGDGASAAADGTEGPPSSSSASTAASASASPASTAPISLAPTSGPTQQQWLEMQQLADVYKHERNAAFTQLGAARSEVGELKTKLAAQTAALGQSYEYWRRWATDVDEMHRGIVTQISAYAEHWRPFIRPESVAVAGPVFGTGLLEPLNESGSSSRPSTGSG</sequence>
<comment type="caution">
    <text evidence="3">The sequence shown here is derived from an EMBL/GenBank/DDBJ whole genome shotgun (WGS) entry which is preliminary data.</text>
</comment>
<organism evidence="3 4">
    <name type="scientific">Mycena chlorophos</name>
    <name type="common">Agaric fungus</name>
    <name type="synonym">Agaricus chlorophos</name>
    <dbReference type="NCBI Taxonomy" id="658473"/>
    <lineage>
        <taxon>Eukaryota</taxon>
        <taxon>Fungi</taxon>
        <taxon>Dikarya</taxon>
        <taxon>Basidiomycota</taxon>
        <taxon>Agaricomycotina</taxon>
        <taxon>Agaricomycetes</taxon>
        <taxon>Agaricomycetidae</taxon>
        <taxon>Agaricales</taxon>
        <taxon>Marasmiineae</taxon>
        <taxon>Mycenaceae</taxon>
        <taxon>Mycena</taxon>
    </lineage>
</organism>
<evidence type="ECO:0000256" key="1">
    <source>
        <dbReference type="SAM" id="Coils"/>
    </source>
</evidence>
<feature type="coiled-coil region" evidence="1">
    <location>
        <begin position="17"/>
        <end position="44"/>
    </location>
</feature>